<accession>A0ABM3RVI9</accession>
<protein>
    <recommendedName>
        <fullName evidence="3">Secreted protein</fullName>
    </recommendedName>
</protein>
<dbReference type="RefSeq" id="XP_056699641.1">
    <property type="nucleotide sequence ID" value="XM_056843663.1"/>
</dbReference>
<reference evidence="1" key="1">
    <citation type="journal article" date="2021" name="Nat. Commun.">
        <title>Genomic analyses provide insights into spinach domestication and the genetic basis of agronomic traits.</title>
        <authorList>
            <person name="Cai X."/>
            <person name="Sun X."/>
            <person name="Xu C."/>
            <person name="Sun H."/>
            <person name="Wang X."/>
            <person name="Ge C."/>
            <person name="Zhang Z."/>
            <person name="Wang Q."/>
            <person name="Fei Z."/>
            <person name="Jiao C."/>
            <person name="Wang Q."/>
        </authorList>
    </citation>
    <scope>NUCLEOTIDE SEQUENCE [LARGE SCALE GENOMIC DNA]</scope>
    <source>
        <strain evidence="1">cv. Varoflay</strain>
    </source>
</reference>
<evidence type="ECO:0000313" key="1">
    <source>
        <dbReference type="Proteomes" id="UP000813463"/>
    </source>
</evidence>
<gene>
    <name evidence="2" type="primary">LOC110780512</name>
</gene>
<keyword evidence="1" id="KW-1185">Reference proteome</keyword>
<sequence length="104" mass="12163">MHFASISRCLLFLFDLLPGFIKGLFYPFKPIHDPVFRPSPIVFNFMLLKRGVVGFVSCHKVIIARWYTYHHHGLCADFDLKFLIFTKWFHEGCGSLSKLRGEKL</sequence>
<name>A0ABM3RVI9_SPIOL</name>
<organism evidence="1 2">
    <name type="scientific">Spinacia oleracea</name>
    <name type="common">Spinach</name>
    <dbReference type="NCBI Taxonomy" id="3562"/>
    <lineage>
        <taxon>Eukaryota</taxon>
        <taxon>Viridiplantae</taxon>
        <taxon>Streptophyta</taxon>
        <taxon>Embryophyta</taxon>
        <taxon>Tracheophyta</taxon>
        <taxon>Spermatophyta</taxon>
        <taxon>Magnoliopsida</taxon>
        <taxon>eudicotyledons</taxon>
        <taxon>Gunneridae</taxon>
        <taxon>Pentapetalae</taxon>
        <taxon>Caryophyllales</taxon>
        <taxon>Chenopodiaceae</taxon>
        <taxon>Chenopodioideae</taxon>
        <taxon>Anserineae</taxon>
        <taxon>Spinacia</taxon>
    </lineage>
</organism>
<proteinExistence type="predicted"/>
<reference evidence="2" key="2">
    <citation type="submission" date="2025-08" db="UniProtKB">
        <authorList>
            <consortium name="RefSeq"/>
        </authorList>
    </citation>
    <scope>IDENTIFICATION</scope>
    <source>
        <tissue evidence="2">Leaf</tissue>
    </source>
</reference>
<dbReference type="GeneID" id="110780512"/>
<dbReference type="Proteomes" id="UP000813463">
    <property type="component" value="Chromosome 4"/>
</dbReference>
<evidence type="ECO:0008006" key="3">
    <source>
        <dbReference type="Google" id="ProtNLM"/>
    </source>
</evidence>
<evidence type="ECO:0000313" key="2">
    <source>
        <dbReference type="RefSeq" id="XP_056699641.1"/>
    </source>
</evidence>